<evidence type="ECO:0000313" key="5">
    <source>
        <dbReference type="EMBL" id="CAB5005116.1"/>
    </source>
</evidence>
<evidence type="ECO:0000256" key="1">
    <source>
        <dbReference type="ARBA" id="ARBA00001974"/>
    </source>
</evidence>
<keyword evidence="4" id="KW-0560">Oxidoreductase</keyword>
<dbReference type="PANTHER" id="PTHR43104">
    <property type="entry name" value="L-2-HYDROXYGLUTARATE DEHYDROGENASE, MITOCHONDRIAL"/>
    <property type="match status" value="1"/>
</dbReference>
<accession>A0A6J7PI87</accession>
<sequence length="81" mass="8336">MRKRAFVHALQALCPDIEPGDLAPSHAGVRAQAIDASGNLLDDFAFASTPRSVHVVNAPSPAATASLAIGRTVAARMPAFA</sequence>
<dbReference type="PANTHER" id="PTHR43104:SF2">
    <property type="entry name" value="L-2-HYDROXYGLUTARATE DEHYDROGENASE, MITOCHONDRIAL"/>
    <property type="match status" value="1"/>
</dbReference>
<organism evidence="5">
    <name type="scientific">freshwater metagenome</name>
    <dbReference type="NCBI Taxonomy" id="449393"/>
    <lineage>
        <taxon>unclassified sequences</taxon>
        <taxon>metagenomes</taxon>
        <taxon>ecological metagenomes</taxon>
    </lineage>
</organism>
<evidence type="ECO:0000256" key="2">
    <source>
        <dbReference type="ARBA" id="ARBA00022630"/>
    </source>
</evidence>
<dbReference type="GO" id="GO:0005737">
    <property type="term" value="C:cytoplasm"/>
    <property type="evidence" value="ECO:0007669"/>
    <property type="project" value="TreeGrafter"/>
</dbReference>
<keyword evidence="2" id="KW-0285">Flavoprotein</keyword>
<keyword evidence="3" id="KW-0274">FAD</keyword>
<comment type="cofactor">
    <cofactor evidence="1">
        <name>FAD</name>
        <dbReference type="ChEBI" id="CHEBI:57692"/>
    </cofactor>
</comment>
<reference evidence="5" key="1">
    <citation type="submission" date="2020-05" db="EMBL/GenBank/DDBJ databases">
        <authorList>
            <person name="Chiriac C."/>
            <person name="Salcher M."/>
            <person name="Ghai R."/>
            <person name="Kavagutti S V."/>
        </authorList>
    </citation>
    <scope>NUCLEOTIDE SEQUENCE</scope>
</reference>
<protein>
    <submittedName>
        <fullName evidence="5">Unannotated protein</fullName>
    </submittedName>
</protein>
<name>A0A6J7PI87_9ZZZZ</name>
<proteinExistence type="predicted"/>
<dbReference type="InterPro" id="IPR036188">
    <property type="entry name" value="FAD/NAD-bd_sf"/>
</dbReference>
<dbReference type="Gene3D" id="3.50.50.60">
    <property type="entry name" value="FAD/NAD(P)-binding domain"/>
    <property type="match status" value="1"/>
</dbReference>
<evidence type="ECO:0000256" key="3">
    <source>
        <dbReference type="ARBA" id="ARBA00022827"/>
    </source>
</evidence>
<gene>
    <name evidence="5" type="ORF">UFOPK3967_01914</name>
</gene>
<dbReference type="Gene3D" id="3.30.9.10">
    <property type="entry name" value="D-Amino Acid Oxidase, subunit A, domain 2"/>
    <property type="match status" value="1"/>
</dbReference>
<dbReference type="GO" id="GO:0047545">
    <property type="term" value="F:(S)-2-hydroxyglutarate dehydrogenase activity"/>
    <property type="evidence" value="ECO:0007669"/>
    <property type="project" value="TreeGrafter"/>
</dbReference>
<dbReference type="EMBL" id="CAFBOS010000125">
    <property type="protein sequence ID" value="CAB5005116.1"/>
    <property type="molecule type" value="Genomic_DNA"/>
</dbReference>
<dbReference type="AlphaFoldDB" id="A0A6J7PI87"/>
<evidence type="ECO:0000256" key="4">
    <source>
        <dbReference type="ARBA" id="ARBA00023002"/>
    </source>
</evidence>